<reference evidence="3 4" key="3">
    <citation type="submission" date="2017-10" db="EMBL/GenBank/DDBJ databases">
        <title>Extensive intraspecific genome diversity in a model arbuscular mycorrhizal fungus.</title>
        <authorList>
            <person name="Chen E.C.H."/>
            <person name="Morin E."/>
            <person name="Baudet D."/>
            <person name="Noel J."/>
            <person name="Ndikumana S."/>
            <person name="Charron P."/>
            <person name="St-Onge C."/>
            <person name="Giorgi J."/>
            <person name="Grigoriev I.V."/>
            <person name="Roux C."/>
            <person name="Martin F.M."/>
            <person name="Corradi N."/>
        </authorList>
    </citation>
    <scope>NUCLEOTIDE SEQUENCE [LARGE SCALE GENOMIC DNA]</scope>
    <source>
        <strain evidence="3 4">A1</strain>
    </source>
</reference>
<dbReference type="InterPro" id="IPR058524">
    <property type="entry name" value="DUF8211"/>
</dbReference>
<comment type="caution">
    <text evidence="3">The sequence shown here is derived from an EMBL/GenBank/DDBJ whole genome shotgun (WGS) entry which is preliminary data.</text>
</comment>
<evidence type="ECO:0000259" key="1">
    <source>
        <dbReference type="Pfam" id="PF26638"/>
    </source>
</evidence>
<proteinExistence type="predicted"/>
<evidence type="ECO:0000313" key="2">
    <source>
        <dbReference type="EMBL" id="PKC04409.1"/>
    </source>
</evidence>
<dbReference type="Proteomes" id="UP000232688">
    <property type="component" value="Unassembled WGS sequence"/>
</dbReference>
<feature type="domain" description="DUF8211" evidence="1">
    <location>
        <begin position="199"/>
        <end position="312"/>
    </location>
</feature>
<dbReference type="Pfam" id="PF26638">
    <property type="entry name" value="DUF8211"/>
    <property type="match status" value="1"/>
</dbReference>
<name>A0A2N0R9N2_9GLOM</name>
<dbReference type="EMBL" id="LLXH01001217">
    <property type="protein sequence ID" value="PKC60010.1"/>
    <property type="molecule type" value="Genomic_DNA"/>
</dbReference>
<evidence type="ECO:0000313" key="5">
    <source>
        <dbReference type="Proteomes" id="UP000232722"/>
    </source>
</evidence>
<sequence length="573" mass="66350">MLHSKEIRGLPHSEQSWSKFDSSNCSKNADNFIFIPELSDVGPLESDIQPEDIITSNTFFDNTPSSPSVQKSFFFEVVDQIPDTNEIHLKIMSSTTRYYSTSQVLNYKFQISKSLTHFFSAQRVIPRRIQQKYFNLIRQKHSLIFRTNDIGFYFGIFLPCQFAVPHLHNPKQTCEIVISKAPKVKKDTTVDFTNDKSAHANLLFCRWQYGRTKEVFSNRLGISYSSETYHAARDATSILHLGNKHMYRKTLSNFRVTTSTNLCTKKKQEKRFERSCRRIPSFISAIAVYQQARETYHCSGSAPDAEKYRFLIPYFLKRKQINFASLGNKISSTEVDIAPVDSSSSSSTLCSVAPYNPIPDNPLYSTPDGVFIVPGSREWFTYMSTLEKKIRADITFQRTWEKALAHQRPESAKKELEIARVQKERAGYLGISVKHLRVRERETLLLTGFNDRYYEGNGEISLSTSNIMLILQSKSKYVRKCLLKYSSPEYLQKYTKHRKAHTPEDDSYILEETQALEFRPNKRDVDHNSNLLSYHVSIKQKRLRSVPIFIEDSTIYKFKLVLINCINRSQVPF</sequence>
<protein>
    <recommendedName>
        <fullName evidence="1">DUF8211 domain-containing protein</fullName>
    </recommendedName>
</protein>
<gene>
    <name evidence="3" type="ORF">RhiirA1_468622</name>
    <name evidence="2" type="ORF">RhiirA5_422294</name>
</gene>
<reference evidence="2 5" key="2">
    <citation type="submission" date="2017-09" db="EMBL/GenBank/DDBJ databases">
        <title>Extensive intraspecific genome diversity in a model arbuscular mycorrhizal fungus.</title>
        <authorList>
            <person name="Chen E.C."/>
            <person name="Morin E."/>
            <person name="Beaudet D."/>
            <person name="Noel J."/>
            <person name="Ndikumana S."/>
            <person name="Charron P."/>
            <person name="St-Onge C."/>
            <person name="Giorgi J."/>
            <person name="Grigoriev I.V."/>
            <person name="Roux C."/>
            <person name="Martin F.M."/>
            <person name="Corradi N."/>
        </authorList>
    </citation>
    <scope>NUCLEOTIDE SEQUENCE [LARGE SCALE GENOMIC DNA]</scope>
    <source>
        <strain evidence="2 5">A5</strain>
    </source>
</reference>
<organism evidence="3 4">
    <name type="scientific">Rhizophagus irregularis</name>
    <dbReference type="NCBI Taxonomy" id="588596"/>
    <lineage>
        <taxon>Eukaryota</taxon>
        <taxon>Fungi</taxon>
        <taxon>Fungi incertae sedis</taxon>
        <taxon>Mucoromycota</taxon>
        <taxon>Glomeromycotina</taxon>
        <taxon>Glomeromycetes</taxon>
        <taxon>Glomerales</taxon>
        <taxon>Glomeraceae</taxon>
        <taxon>Rhizophagus</taxon>
    </lineage>
</organism>
<reference evidence="3 4" key="4">
    <citation type="submission" date="2017-10" db="EMBL/GenBank/DDBJ databases">
        <title>Genome analyses suggest a sexual origin of heterokaryosis in a supposedly ancient asexual fungus.</title>
        <authorList>
            <person name="Corradi N."/>
            <person name="Sedzielewska K."/>
            <person name="Noel J."/>
            <person name="Charron P."/>
            <person name="Farinelli L."/>
            <person name="Marton T."/>
            <person name="Kruger M."/>
            <person name="Pelin A."/>
            <person name="Brachmann A."/>
            <person name="Corradi N."/>
        </authorList>
    </citation>
    <scope>NUCLEOTIDE SEQUENCE [LARGE SCALE GENOMIC DNA]</scope>
    <source>
        <strain evidence="3 4">A1</strain>
    </source>
</reference>
<accession>A0A2N0R9N2</accession>
<dbReference type="EMBL" id="LLXJ01001014">
    <property type="protein sequence ID" value="PKC04409.1"/>
    <property type="molecule type" value="Genomic_DNA"/>
</dbReference>
<dbReference type="VEuPathDB" id="FungiDB:RhiirA1_468622"/>
<dbReference type="VEuPathDB" id="FungiDB:FUN_012313"/>
<dbReference type="AlphaFoldDB" id="A0A2N0R9N2"/>
<evidence type="ECO:0000313" key="3">
    <source>
        <dbReference type="EMBL" id="PKC60010.1"/>
    </source>
</evidence>
<dbReference type="VEuPathDB" id="FungiDB:RhiirFUN_005154"/>
<dbReference type="Proteomes" id="UP000232722">
    <property type="component" value="Unassembled WGS sequence"/>
</dbReference>
<reference evidence="2 5" key="1">
    <citation type="submission" date="2016-04" db="EMBL/GenBank/DDBJ databases">
        <title>Genome analyses suggest a sexual origin of heterokaryosis in a supposedly ancient asexual fungus.</title>
        <authorList>
            <person name="Ropars J."/>
            <person name="Sedzielewska K."/>
            <person name="Noel J."/>
            <person name="Charron P."/>
            <person name="Farinelli L."/>
            <person name="Marton T."/>
            <person name="Kruger M."/>
            <person name="Pelin A."/>
            <person name="Brachmann A."/>
            <person name="Corradi N."/>
        </authorList>
    </citation>
    <scope>NUCLEOTIDE SEQUENCE [LARGE SCALE GENOMIC DNA]</scope>
    <source>
        <strain evidence="2 5">A5</strain>
    </source>
</reference>
<evidence type="ECO:0000313" key="4">
    <source>
        <dbReference type="Proteomes" id="UP000232688"/>
    </source>
</evidence>